<feature type="signal peptide" evidence="1">
    <location>
        <begin position="1"/>
        <end position="18"/>
    </location>
</feature>
<reference evidence="2" key="2">
    <citation type="journal article" date="2015" name="Fish Shellfish Immunol.">
        <title>Early steps in the European eel (Anguilla anguilla)-Vibrio vulnificus interaction in the gills: Role of the RtxA13 toxin.</title>
        <authorList>
            <person name="Callol A."/>
            <person name="Pajuelo D."/>
            <person name="Ebbesson L."/>
            <person name="Teles M."/>
            <person name="MacKenzie S."/>
            <person name="Amaro C."/>
        </authorList>
    </citation>
    <scope>NUCLEOTIDE SEQUENCE</scope>
</reference>
<reference evidence="2" key="1">
    <citation type="submission" date="2014-11" db="EMBL/GenBank/DDBJ databases">
        <authorList>
            <person name="Amaro Gonzalez C."/>
        </authorList>
    </citation>
    <scope>NUCLEOTIDE SEQUENCE</scope>
</reference>
<accession>A0A0E9WF31</accession>
<keyword evidence="1" id="KW-0732">Signal</keyword>
<evidence type="ECO:0000256" key="1">
    <source>
        <dbReference type="SAM" id="SignalP"/>
    </source>
</evidence>
<dbReference type="AlphaFoldDB" id="A0A0E9WF31"/>
<sequence length="53" mass="5873">MSNPWALALVLFQHGGISFPACFAQCARDRTVLLSTLCCTSLWIRDVCQMPVT</sequence>
<organism evidence="2">
    <name type="scientific">Anguilla anguilla</name>
    <name type="common">European freshwater eel</name>
    <name type="synonym">Muraena anguilla</name>
    <dbReference type="NCBI Taxonomy" id="7936"/>
    <lineage>
        <taxon>Eukaryota</taxon>
        <taxon>Metazoa</taxon>
        <taxon>Chordata</taxon>
        <taxon>Craniata</taxon>
        <taxon>Vertebrata</taxon>
        <taxon>Euteleostomi</taxon>
        <taxon>Actinopterygii</taxon>
        <taxon>Neopterygii</taxon>
        <taxon>Teleostei</taxon>
        <taxon>Anguilliformes</taxon>
        <taxon>Anguillidae</taxon>
        <taxon>Anguilla</taxon>
    </lineage>
</organism>
<feature type="chain" id="PRO_5002434290" evidence="1">
    <location>
        <begin position="19"/>
        <end position="53"/>
    </location>
</feature>
<proteinExistence type="predicted"/>
<protein>
    <submittedName>
        <fullName evidence="2">Uncharacterized protein</fullName>
    </submittedName>
</protein>
<dbReference type="EMBL" id="GBXM01019583">
    <property type="protein sequence ID" value="JAH88994.1"/>
    <property type="molecule type" value="Transcribed_RNA"/>
</dbReference>
<name>A0A0E9WF31_ANGAN</name>
<evidence type="ECO:0000313" key="2">
    <source>
        <dbReference type="EMBL" id="JAH88994.1"/>
    </source>
</evidence>